<feature type="non-terminal residue" evidence="1">
    <location>
        <position position="1"/>
    </location>
</feature>
<keyword evidence="2" id="KW-1185">Reference proteome</keyword>
<protein>
    <submittedName>
        <fullName evidence="1">Uncharacterized protein</fullName>
    </submittedName>
</protein>
<gene>
    <name evidence="1" type="ORF">L9F63_005590</name>
</gene>
<organism evidence="1 2">
    <name type="scientific">Diploptera punctata</name>
    <name type="common">Pacific beetle cockroach</name>
    <dbReference type="NCBI Taxonomy" id="6984"/>
    <lineage>
        <taxon>Eukaryota</taxon>
        <taxon>Metazoa</taxon>
        <taxon>Ecdysozoa</taxon>
        <taxon>Arthropoda</taxon>
        <taxon>Hexapoda</taxon>
        <taxon>Insecta</taxon>
        <taxon>Pterygota</taxon>
        <taxon>Neoptera</taxon>
        <taxon>Polyneoptera</taxon>
        <taxon>Dictyoptera</taxon>
        <taxon>Blattodea</taxon>
        <taxon>Blaberoidea</taxon>
        <taxon>Blaberidae</taxon>
        <taxon>Diplopterinae</taxon>
        <taxon>Diploptera</taxon>
    </lineage>
</organism>
<reference evidence="1" key="2">
    <citation type="submission" date="2023-05" db="EMBL/GenBank/DDBJ databases">
        <authorList>
            <person name="Fouks B."/>
        </authorList>
    </citation>
    <scope>NUCLEOTIDE SEQUENCE</scope>
    <source>
        <strain evidence="1">Stay&amp;Tobe</strain>
        <tissue evidence="1">Testes</tissue>
    </source>
</reference>
<evidence type="ECO:0000313" key="2">
    <source>
        <dbReference type="Proteomes" id="UP001233999"/>
    </source>
</evidence>
<comment type="caution">
    <text evidence="1">The sequence shown here is derived from an EMBL/GenBank/DDBJ whole genome shotgun (WGS) entry which is preliminary data.</text>
</comment>
<dbReference type="AlphaFoldDB" id="A0AAD8E641"/>
<feature type="non-terminal residue" evidence="1">
    <location>
        <position position="86"/>
    </location>
</feature>
<evidence type="ECO:0000313" key="1">
    <source>
        <dbReference type="EMBL" id="KAJ9578201.1"/>
    </source>
</evidence>
<reference evidence="1" key="1">
    <citation type="journal article" date="2023" name="IScience">
        <title>Live-bearing cockroach genome reveals convergent evolutionary mechanisms linked to viviparity in insects and beyond.</title>
        <authorList>
            <person name="Fouks B."/>
            <person name="Harrison M.C."/>
            <person name="Mikhailova A.A."/>
            <person name="Marchal E."/>
            <person name="English S."/>
            <person name="Carruthers M."/>
            <person name="Jennings E.C."/>
            <person name="Chiamaka E.L."/>
            <person name="Frigard R.A."/>
            <person name="Pippel M."/>
            <person name="Attardo G.M."/>
            <person name="Benoit J.B."/>
            <person name="Bornberg-Bauer E."/>
            <person name="Tobe S.S."/>
        </authorList>
    </citation>
    <scope>NUCLEOTIDE SEQUENCE</scope>
    <source>
        <strain evidence="1">Stay&amp;Tobe</strain>
    </source>
</reference>
<proteinExistence type="predicted"/>
<accession>A0AAD8E641</accession>
<sequence length="86" mass="10294">KSLKYYKILVKTEEVYRVTVLQEYTTENEGKDKLLKLKLASSNDYIYDPFKERCNLKTIELFTKFRHTFTTDNKIVLYIGYLVSHC</sequence>
<name>A0AAD8E641_DIPPU</name>
<dbReference type="Proteomes" id="UP001233999">
    <property type="component" value="Unassembled WGS sequence"/>
</dbReference>
<dbReference type="EMBL" id="JASPKZ010008902">
    <property type="protein sequence ID" value="KAJ9578201.1"/>
    <property type="molecule type" value="Genomic_DNA"/>
</dbReference>